<evidence type="ECO:0000256" key="1">
    <source>
        <dbReference type="ARBA" id="ARBA00022801"/>
    </source>
</evidence>
<proteinExistence type="predicted"/>
<feature type="domain" description="AB hydrolase-1" evidence="2">
    <location>
        <begin position="26"/>
        <end position="266"/>
    </location>
</feature>
<keyword evidence="6" id="KW-1185">Reference proteome</keyword>
<dbReference type="Pfam" id="PF00561">
    <property type="entry name" value="Abhydrolase_1"/>
    <property type="match status" value="1"/>
</dbReference>
<evidence type="ECO:0000313" key="3">
    <source>
        <dbReference type="EMBL" id="MCY9597085.1"/>
    </source>
</evidence>
<evidence type="ECO:0000313" key="5">
    <source>
        <dbReference type="Proteomes" id="UP000288943"/>
    </source>
</evidence>
<dbReference type="SUPFAM" id="SSF53474">
    <property type="entry name" value="alpha/beta-Hydrolases"/>
    <property type="match status" value="1"/>
</dbReference>
<dbReference type="Proteomes" id="UP001527202">
    <property type="component" value="Unassembled WGS sequence"/>
</dbReference>
<dbReference type="PANTHER" id="PTHR43798">
    <property type="entry name" value="MONOACYLGLYCEROL LIPASE"/>
    <property type="match status" value="1"/>
</dbReference>
<dbReference type="Gene3D" id="3.40.50.1820">
    <property type="entry name" value="alpha/beta hydrolase"/>
    <property type="match status" value="1"/>
</dbReference>
<dbReference type="OrthoDB" id="9773293at2"/>
<gene>
    <name evidence="3" type="ORF">M5X16_15085</name>
    <name evidence="4" type="ORF">PC41400_29540</name>
</gene>
<dbReference type="GO" id="GO:0016787">
    <property type="term" value="F:hydrolase activity"/>
    <property type="evidence" value="ECO:0007669"/>
    <property type="project" value="UniProtKB-KW"/>
</dbReference>
<dbReference type="InterPro" id="IPR000073">
    <property type="entry name" value="AB_hydrolase_1"/>
</dbReference>
<keyword evidence="1 4" id="KW-0378">Hydrolase</keyword>
<organism evidence="4 5">
    <name type="scientific">Paenibacillus chitinolyticus</name>
    <dbReference type="NCBI Taxonomy" id="79263"/>
    <lineage>
        <taxon>Bacteria</taxon>
        <taxon>Bacillati</taxon>
        <taxon>Bacillota</taxon>
        <taxon>Bacilli</taxon>
        <taxon>Bacillales</taxon>
        <taxon>Paenibacillaceae</taxon>
        <taxon>Paenibacillus</taxon>
    </lineage>
</organism>
<evidence type="ECO:0000259" key="2">
    <source>
        <dbReference type="Pfam" id="PF00561"/>
    </source>
</evidence>
<protein>
    <submittedName>
        <fullName evidence="4">Alpha/beta hydrolase</fullName>
    </submittedName>
</protein>
<evidence type="ECO:0000313" key="4">
    <source>
        <dbReference type="EMBL" id="QAV21574.1"/>
    </source>
</evidence>
<name>A0A410X4V8_9BACL</name>
<dbReference type="PRINTS" id="PR00111">
    <property type="entry name" value="ABHYDROLASE"/>
</dbReference>
<dbReference type="InterPro" id="IPR029058">
    <property type="entry name" value="AB_hydrolase_fold"/>
</dbReference>
<reference evidence="4 5" key="1">
    <citation type="submission" date="2018-01" db="EMBL/GenBank/DDBJ databases">
        <title>The whole genome sequencing and assembly of Paenibacillus chitinolyticus KCCM 41400 strain.</title>
        <authorList>
            <person name="Kim J.-Y."/>
            <person name="Park M.-K."/>
            <person name="Lee Y.-J."/>
            <person name="Yi H."/>
            <person name="Bahn Y.-S."/>
            <person name="Kim J.F."/>
            <person name="Lee D.-W."/>
        </authorList>
    </citation>
    <scope>NUCLEOTIDE SEQUENCE [LARGE SCALE GENOMIC DNA]</scope>
    <source>
        <strain evidence="4 5">KCCM 41400</strain>
    </source>
</reference>
<dbReference type="KEGG" id="pchi:PC41400_29540"/>
<evidence type="ECO:0000313" key="6">
    <source>
        <dbReference type="Proteomes" id="UP001527202"/>
    </source>
</evidence>
<dbReference type="EMBL" id="CP026520">
    <property type="protein sequence ID" value="QAV21574.1"/>
    <property type="molecule type" value="Genomic_DNA"/>
</dbReference>
<reference evidence="3 6" key="2">
    <citation type="submission" date="2022-05" db="EMBL/GenBank/DDBJ databases">
        <title>Genome Sequencing of Bee-Associated Microbes.</title>
        <authorList>
            <person name="Dunlap C."/>
        </authorList>
    </citation>
    <scope>NUCLEOTIDE SEQUENCE [LARGE SCALE GENOMIC DNA]</scope>
    <source>
        <strain evidence="3 6">NRRL B-23120</strain>
    </source>
</reference>
<dbReference type="AlphaFoldDB" id="A0A410X4V8"/>
<sequence length="295" mass="32965">MNKSIRQHQTKDGFILEYSIVGQGEPVLVLHGGHSSCYGELGRNELTARHFSVITPSRPGYGRTSKELGESLIVACDSYIELLDELQIPQVNVIAMSAGGPSGIHLASRFPNRVRSLVLQSAVTQCWLNPDDKLYKFSQFLFRPPIEKYVWTIIRLLNKLFPSFLLSNMIPSFSKLPKEEVLPQINDADRRKFKSIIAQQRSGHGFLIDLVHTGKDATSALAAIKCPTLIMHSIHDASVSVDHARHASRLIPNSRLCELDLWGHLIWLGTGADEMNRQLFSFLEAANDHQQSANS</sequence>
<dbReference type="GeneID" id="95378940"/>
<accession>A0A410X4V8</accession>
<dbReference type="GO" id="GO:0016020">
    <property type="term" value="C:membrane"/>
    <property type="evidence" value="ECO:0007669"/>
    <property type="project" value="TreeGrafter"/>
</dbReference>
<dbReference type="EMBL" id="JAMDMJ010000017">
    <property type="protein sequence ID" value="MCY9597085.1"/>
    <property type="molecule type" value="Genomic_DNA"/>
</dbReference>
<dbReference type="RefSeq" id="WP_042235168.1">
    <property type="nucleotide sequence ID" value="NZ_CP026520.1"/>
</dbReference>
<dbReference type="InterPro" id="IPR050266">
    <property type="entry name" value="AB_hydrolase_sf"/>
</dbReference>
<dbReference type="PANTHER" id="PTHR43798:SF31">
    <property type="entry name" value="AB HYDROLASE SUPERFAMILY PROTEIN YCLE"/>
    <property type="match status" value="1"/>
</dbReference>
<dbReference type="Proteomes" id="UP000288943">
    <property type="component" value="Chromosome"/>
</dbReference>